<proteinExistence type="predicted"/>
<evidence type="ECO:0000313" key="3">
    <source>
        <dbReference type="Proteomes" id="UP001239445"/>
    </source>
</evidence>
<keyword evidence="1" id="KW-1133">Transmembrane helix</keyword>
<gene>
    <name evidence="2" type="ORF">QBC47DRAFT_459688</name>
</gene>
<reference evidence="2" key="1">
    <citation type="submission" date="2023-06" db="EMBL/GenBank/DDBJ databases">
        <title>Genome-scale phylogeny and comparative genomics of the fungal order Sordariales.</title>
        <authorList>
            <consortium name="Lawrence Berkeley National Laboratory"/>
            <person name="Hensen N."/>
            <person name="Bonometti L."/>
            <person name="Westerberg I."/>
            <person name="Brannstrom I.O."/>
            <person name="Guillou S."/>
            <person name="Cros-Aarteil S."/>
            <person name="Calhoun S."/>
            <person name="Haridas S."/>
            <person name="Kuo A."/>
            <person name="Mondo S."/>
            <person name="Pangilinan J."/>
            <person name="Riley R."/>
            <person name="Labutti K."/>
            <person name="Andreopoulos B."/>
            <person name="Lipzen A."/>
            <person name="Chen C."/>
            <person name="Yanf M."/>
            <person name="Daum C."/>
            <person name="Ng V."/>
            <person name="Clum A."/>
            <person name="Steindorff A."/>
            <person name="Ohm R."/>
            <person name="Martin F."/>
            <person name="Silar P."/>
            <person name="Natvig D."/>
            <person name="Lalanne C."/>
            <person name="Gautier V."/>
            <person name="Ament-Velasquez S.L."/>
            <person name="Kruys A."/>
            <person name="Hutchinson M.I."/>
            <person name="Powell A.J."/>
            <person name="Barry K."/>
            <person name="Miller A.N."/>
            <person name="Grigoriev I.V."/>
            <person name="Debuchy R."/>
            <person name="Gladieux P."/>
            <person name="Thoren M.H."/>
            <person name="Johannesson H."/>
        </authorList>
    </citation>
    <scope>NUCLEOTIDE SEQUENCE</scope>
    <source>
        <strain evidence="2">PSN4</strain>
    </source>
</reference>
<keyword evidence="1" id="KW-0472">Membrane</keyword>
<comment type="caution">
    <text evidence="2">The sequence shown here is derived from an EMBL/GenBank/DDBJ whole genome shotgun (WGS) entry which is preliminary data.</text>
</comment>
<sequence length="180" mass="19532">MADLLDEAVLKLISLTIRLGQLAFSLAIVGCTSQFATDLSDRGLDVPQGPVASAAMSGVAALWSALAMLVTLCAGRIMLEIETTMDVICMAMSVAEAALLSQDTLSSLKEFADRYAQAIAAGFMPSRGLIRASFAIAIVNVVLFASTSLMSWVVVLIRRRHEAREKHHHHHDHDHVHHHH</sequence>
<dbReference type="AlphaFoldDB" id="A0AAJ0BEX3"/>
<feature type="transmembrane region" description="Helical" evidence="1">
    <location>
        <begin position="134"/>
        <end position="157"/>
    </location>
</feature>
<evidence type="ECO:0000256" key="1">
    <source>
        <dbReference type="SAM" id="Phobius"/>
    </source>
</evidence>
<keyword evidence="3" id="KW-1185">Reference proteome</keyword>
<dbReference type="EMBL" id="MU839831">
    <property type="protein sequence ID" value="KAK1757025.1"/>
    <property type="molecule type" value="Genomic_DNA"/>
</dbReference>
<name>A0AAJ0BEX3_9PEZI</name>
<evidence type="ECO:0000313" key="2">
    <source>
        <dbReference type="EMBL" id="KAK1757025.1"/>
    </source>
</evidence>
<accession>A0AAJ0BEX3</accession>
<keyword evidence="1" id="KW-0812">Transmembrane</keyword>
<protein>
    <submittedName>
        <fullName evidence="2">Uncharacterized protein</fullName>
    </submittedName>
</protein>
<dbReference type="Proteomes" id="UP001239445">
    <property type="component" value="Unassembled WGS sequence"/>
</dbReference>
<organism evidence="2 3">
    <name type="scientific">Echria macrotheca</name>
    <dbReference type="NCBI Taxonomy" id="438768"/>
    <lineage>
        <taxon>Eukaryota</taxon>
        <taxon>Fungi</taxon>
        <taxon>Dikarya</taxon>
        <taxon>Ascomycota</taxon>
        <taxon>Pezizomycotina</taxon>
        <taxon>Sordariomycetes</taxon>
        <taxon>Sordariomycetidae</taxon>
        <taxon>Sordariales</taxon>
        <taxon>Schizotheciaceae</taxon>
        <taxon>Echria</taxon>
    </lineage>
</organism>